<reference evidence="1 2" key="1">
    <citation type="journal article" date="2020" name="Phytopathology">
        <title>Genome Sequence Resources of Colletotrichum truncatum, C. plurivorum, C. musicola, and C. sojae: Four Species Pathogenic to Soybean (Glycine max).</title>
        <authorList>
            <person name="Rogerio F."/>
            <person name="Boufleur T.R."/>
            <person name="Ciampi-Guillardi M."/>
            <person name="Sukno S.A."/>
            <person name="Thon M.R."/>
            <person name="Massola Junior N.S."/>
            <person name="Baroncelli R."/>
        </authorList>
    </citation>
    <scope>NUCLEOTIDE SEQUENCE [LARGE SCALE GENOMIC DNA]</scope>
    <source>
        <strain evidence="1 2">LFN0009</strain>
    </source>
</reference>
<evidence type="ECO:0000313" key="1">
    <source>
        <dbReference type="EMBL" id="KAF6798764.1"/>
    </source>
</evidence>
<dbReference type="AlphaFoldDB" id="A0A8H6MLA5"/>
<keyword evidence="2" id="KW-1185">Reference proteome</keyword>
<proteinExistence type="predicted"/>
<gene>
    <name evidence="1" type="ORF">CSOJ01_12653</name>
</gene>
<organism evidence="1 2">
    <name type="scientific">Colletotrichum sojae</name>
    <dbReference type="NCBI Taxonomy" id="2175907"/>
    <lineage>
        <taxon>Eukaryota</taxon>
        <taxon>Fungi</taxon>
        <taxon>Dikarya</taxon>
        <taxon>Ascomycota</taxon>
        <taxon>Pezizomycotina</taxon>
        <taxon>Sordariomycetes</taxon>
        <taxon>Hypocreomycetidae</taxon>
        <taxon>Glomerellales</taxon>
        <taxon>Glomerellaceae</taxon>
        <taxon>Colletotrichum</taxon>
        <taxon>Colletotrichum orchidearum species complex</taxon>
    </lineage>
</organism>
<dbReference type="EMBL" id="WIGN01000333">
    <property type="protein sequence ID" value="KAF6798764.1"/>
    <property type="molecule type" value="Genomic_DNA"/>
</dbReference>
<protein>
    <submittedName>
        <fullName evidence="1">Uncharacterized protein</fullName>
    </submittedName>
</protein>
<comment type="caution">
    <text evidence="1">The sequence shown here is derived from an EMBL/GenBank/DDBJ whole genome shotgun (WGS) entry which is preliminary data.</text>
</comment>
<name>A0A8H6MLA5_9PEZI</name>
<accession>A0A8H6MLA5</accession>
<sequence>MVSNPKPHQVPISSSTKTQNIPSLLTLLALRGALAGSWTCTSNAPGPGLPGLSSAQAVFTALYGDAPLTLEAEAARVATCDGLLFGLWNGHPHRVTEQPGLRSVVALQDPGEDGTECLSHADDEEDLDDDLRLSYMFGVGEDSWVSGGLTEIRRC</sequence>
<evidence type="ECO:0000313" key="2">
    <source>
        <dbReference type="Proteomes" id="UP000652219"/>
    </source>
</evidence>
<dbReference type="Proteomes" id="UP000652219">
    <property type="component" value="Unassembled WGS sequence"/>
</dbReference>